<dbReference type="AlphaFoldDB" id="A0A6M0S8N2"/>
<name>A0A6M0S8N2_9CYAN</name>
<dbReference type="Proteomes" id="UP000473574">
    <property type="component" value="Unassembled WGS sequence"/>
</dbReference>
<gene>
    <name evidence="1" type="ORF">D0962_18925</name>
</gene>
<proteinExistence type="predicted"/>
<reference evidence="1 2" key="1">
    <citation type="journal article" date="2020" name="Microb. Ecol.">
        <title>Ecogenomics of the Marine Benthic Filamentous Cyanobacterium Adonisia.</title>
        <authorList>
            <person name="Walter J.M."/>
            <person name="Coutinho F.H."/>
            <person name="Leomil L."/>
            <person name="Hargreaves P.I."/>
            <person name="Campeao M.E."/>
            <person name="Vieira V.V."/>
            <person name="Silva B.S."/>
            <person name="Fistarol G.O."/>
            <person name="Salomon P.S."/>
            <person name="Sawabe T."/>
            <person name="Mino S."/>
            <person name="Hosokawa M."/>
            <person name="Miyashita H."/>
            <person name="Maruyama F."/>
            <person name="van Verk M.C."/>
            <person name="Dutilh B.E."/>
            <person name="Thompson C.C."/>
            <person name="Thompson F.L."/>
        </authorList>
    </citation>
    <scope>NUCLEOTIDE SEQUENCE [LARGE SCALE GENOMIC DNA]</scope>
    <source>
        <strain evidence="1 2">CCMR0082</strain>
    </source>
</reference>
<evidence type="ECO:0000313" key="2">
    <source>
        <dbReference type="Proteomes" id="UP000473574"/>
    </source>
</evidence>
<evidence type="ECO:0000313" key="1">
    <source>
        <dbReference type="EMBL" id="NEZ64835.1"/>
    </source>
</evidence>
<organism evidence="1 2">
    <name type="scientific">Adonisia turfae CCMR0082</name>
    <dbReference type="NCBI Taxonomy" id="2304604"/>
    <lineage>
        <taxon>Bacteria</taxon>
        <taxon>Bacillati</taxon>
        <taxon>Cyanobacteriota</taxon>
        <taxon>Adonisia</taxon>
        <taxon>Adonisia turfae</taxon>
    </lineage>
</organism>
<dbReference type="EMBL" id="QZCE01000002">
    <property type="protein sequence ID" value="NEZ64835.1"/>
    <property type="molecule type" value="Genomic_DNA"/>
</dbReference>
<protein>
    <submittedName>
        <fullName evidence="1">Uncharacterized protein</fullName>
    </submittedName>
</protein>
<comment type="caution">
    <text evidence="1">The sequence shown here is derived from an EMBL/GenBank/DDBJ whole genome shotgun (WGS) entry which is preliminary data.</text>
</comment>
<sequence length="73" mass="8035">MVNFILQGGSLGKVVGRRLEVPPLQVGVIAKRLHMPFDNIGQVLPPRKVRIIELAKVHVKSVLNTADFYSSVS</sequence>
<accession>A0A6M0S8N2</accession>